<reference evidence="13" key="1">
    <citation type="submission" date="2015-02" db="EMBL/GenBank/DDBJ databases">
        <title>Genome sequencing for Strongylocentrotus purpuratus.</title>
        <authorList>
            <person name="Murali S."/>
            <person name="Liu Y."/>
            <person name="Vee V."/>
            <person name="English A."/>
            <person name="Wang M."/>
            <person name="Skinner E."/>
            <person name="Han Y."/>
            <person name="Muzny D.M."/>
            <person name="Worley K.C."/>
            <person name="Gibbs R.A."/>
        </authorList>
    </citation>
    <scope>NUCLEOTIDE SEQUENCE</scope>
</reference>
<sequence length="279" mass="31897">MPKQLKGIPNVVHTHLGYYPFSHRICRVVSAIQAGLLNASNFAIVVICVDRHRATYDPINHFMSRSKRMAIIKNSIPWIVSLAFWFLYTTAPEFIIGFDNGRYCARWYRYKPLLTVMTFISYFYLPFTIISVLYFRIVLKIRASFGGREVVRQFAMQEPNGESTLAELHRHGIASSGSTLTINTDLSSANHDGDLKMKDSDDTNMKKTTTRRESSAEMHKATKTLLFIVVAFVVSWLPQSIIILIYSIEPVLIIPELPRPVLLFFGWMLFLNSLLNPIS</sequence>
<feature type="transmembrane region" description="Helical" evidence="10">
    <location>
        <begin position="225"/>
        <end position="248"/>
    </location>
</feature>
<dbReference type="Proteomes" id="UP000007110">
    <property type="component" value="Unassembled WGS sequence"/>
</dbReference>
<dbReference type="SUPFAM" id="SSF81321">
    <property type="entry name" value="Family A G protein-coupled receptor-like"/>
    <property type="match status" value="1"/>
</dbReference>
<dbReference type="PANTHER" id="PTHR24248">
    <property type="entry name" value="ADRENERGIC RECEPTOR-RELATED G-PROTEIN COUPLED RECEPTOR"/>
    <property type="match status" value="1"/>
</dbReference>
<evidence type="ECO:0000256" key="7">
    <source>
        <dbReference type="ARBA" id="ARBA00023157"/>
    </source>
</evidence>
<evidence type="ECO:0000313" key="13">
    <source>
        <dbReference type="Proteomes" id="UP000007110"/>
    </source>
</evidence>
<evidence type="ECO:0000256" key="5">
    <source>
        <dbReference type="ARBA" id="ARBA00023040"/>
    </source>
</evidence>
<keyword evidence="2" id="KW-1003">Cell membrane</keyword>
<dbReference type="InterPro" id="IPR000276">
    <property type="entry name" value="GPCR_Rhodpsn"/>
</dbReference>
<dbReference type="Gene3D" id="1.20.1070.10">
    <property type="entry name" value="Rhodopsin 7-helix transmembrane proteins"/>
    <property type="match status" value="1"/>
</dbReference>
<protein>
    <recommendedName>
        <fullName evidence="11">G-protein coupled receptors family 1 profile domain-containing protein</fullName>
    </recommendedName>
</protein>
<feature type="transmembrane region" description="Helical" evidence="10">
    <location>
        <begin position="119"/>
        <end position="139"/>
    </location>
</feature>
<feature type="transmembrane region" description="Helical" evidence="10">
    <location>
        <begin position="260"/>
        <end position="278"/>
    </location>
</feature>
<dbReference type="GO" id="GO:0001591">
    <property type="term" value="F:dopamine neurotransmitter receptor activity, coupled via Gi/Go"/>
    <property type="evidence" value="ECO:0000318"/>
    <property type="project" value="GO_Central"/>
</dbReference>
<evidence type="ECO:0000256" key="2">
    <source>
        <dbReference type="ARBA" id="ARBA00022475"/>
    </source>
</evidence>
<organism evidence="12 13">
    <name type="scientific">Strongylocentrotus purpuratus</name>
    <name type="common">Purple sea urchin</name>
    <dbReference type="NCBI Taxonomy" id="7668"/>
    <lineage>
        <taxon>Eukaryota</taxon>
        <taxon>Metazoa</taxon>
        <taxon>Echinodermata</taxon>
        <taxon>Eleutherozoa</taxon>
        <taxon>Echinozoa</taxon>
        <taxon>Echinoidea</taxon>
        <taxon>Euechinoidea</taxon>
        <taxon>Echinacea</taxon>
        <taxon>Camarodonta</taxon>
        <taxon>Echinidea</taxon>
        <taxon>Strongylocentrotidae</taxon>
        <taxon>Strongylocentrotus</taxon>
    </lineage>
</organism>
<proteinExistence type="predicted"/>
<evidence type="ECO:0000256" key="1">
    <source>
        <dbReference type="ARBA" id="ARBA00004651"/>
    </source>
</evidence>
<dbReference type="PRINTS" id="PR00237">
    <property type="entry name" value="GPCRRHODOPSN"/>
</dbReference>
<evidence type="ECO:0000259" key="11">
    <source>
        <dbReference type="PROSITE" id="PS50262"/>
    </source>
</evidence>
<accession>A0A7M7RBM8</accession>
<keyword evidence="4 10" id="KW-1133">Transmembrane helix</keyword>
<evidence type="ECO:0000256" key="3">
    <source>
        <dbReference type="ARBA" id="ARBA00022692"/>
    </source>
</evidence>
<keyword evidence="9" id="KW-0807">Transducer</keyword>
<evidence type="ECO:0000256" key="10">
    <source>
        <dbReference type="SAM" id="Phobius"/>
    </source>
</evidence>
<dbReference type="KEGG" id="spu:581327"/>
<dbReference type="Pfam" id="PF00001">
    <property type="entry name" value="7tm_1"/>
    <property type="match status" value="1"/>
</dbReference>
<dbReference type="PANTHER" id="PTHR24248:SF125">
    <property type="entry name" value="DOPAMINE D2-LIKE RECEPTOR"/>
    <property type="match status" value="1"/>
</dbReference>
<dbReference type="GO" id="GO:0004930">
    <property type="term" value="F:G protein-coupled receptor activity"/>
    <property type="evidence" value="ECO:0000318"/>
    <property type="project" value="GO_Central"/>
</dbReference>
<keyword evidence="6 10" id="KW-0472">Membrane</keyword>
<evidence type="ECO:0000256" key="8">
    <source>
        <dbReference type="ARBA" id="ARBA00023170"/>
    </source>
</evidence>
<dbReference type="GO" id="GO:0045202">
    <property type="term" value="C:synapse"/>
    <property type="evidence" value="ECO:0007669"/>
    <property type="project" value="GOC"/>
</dbReference>
<dbReference type="PROSITE" id="PS50262">
    <property type="entry name" value="G_PROTEIN_RECEP_F1_2"/>
    <property type="match status" value="1"/>
</dbReference>
<evidence type="ECO:0000313" key="12">
    <source>
        <dbReference type="EnsemblMetazoa" id="XP_786426"/>
    </source>
</evidence>
<feature type="transmembrane region" description="Helical" evidence="10">
    <location>
        <begin position="70"/>
        <end position="88"/>
    </location>
</feature>
<keyword evidence="8" id="KW-0675">Receptor</keyword>
<keyword evidence="5" id="KW-0297">G-protein coupled receptor</keyword>
<feature type="domain" description="G-protein coupled receptors family 1 profile" evidence="11">
    <location>
        <begin position="1"/>
        <end position="279"/>
    </location>
</feature>
<dbReference type="OMA" id="SHRICRV"/>
<name>A0A7M7RBM8_STRPU</name>
<comment type="subcellular location">
    <subcellularLocation>
        <location evidence="1">Cell membrane</location>
        <topology evidence="1">Multi-pass membrane protein</topology>
    </subcellularLocation>
</comment>
<dbReference type="AlphaFoldDB" id="A0A7M7RBM8"/>
<keyword evidence="3 10" id="KW-0812">Transmembrane</keyword>
<dbReference type="OrthoDB" id="10071887at2759"/>
<dbReference type="CDD" id="cd00637">
    <property type="entry name" value="7tm_classA_rhodopsin-like"/>
    <property type="match status" value="1"/>
</dbReference>
<dbReference type="InParanoid" id="A0A7M7RBM8"/>
<dbReference type="EnsemblMetazoa" id="XM_781333">
    <property type="protein sequence ID" value="XP_786426"/>
    <property type="gene ID" value="LOC581327"/>
</dbReference>
<reference evidence="12" key="2">
    <citation type="submission" date="2021-01" db="UniProtKB">
        <authorList>
            <consortium name="EnsemblMetazoa"/>
        </authorList>
    </citation>
    <scope>IDENTIFICATION</scope>
</reference>
<dbReference type="RefSeq" id="XP_786426.2">
    <property type="nucleotide sequence ID" value="XM_781333.2"/>
</dbReference>
<dbReference type="GeneID" id="581327"/>
<dbReference type="InterPro" id="IPR017452">
    <property type="entry name" value="GPCR_Rhodpsn_7TM"/>
</dbReference>
<dbReference type="GO" id="GO:0005886">
    <property type="term" value="C:plasma membrane"/>
    <property type="evidence" value="ECO:0000318"/>
    <property type="project" value="GO_Central"/>
</dbReference>
<evidence type="ECO:0000256" key="9">
    <source>
        <dbReference type="ARBA" id="ARBA00023224"/>
    </source>
</evidence>
<keyword evidence="13" id="KW-1185">Reference proteome</keyword>
<evidence type="ECO:0000256" key="6">
    <source>
        <dbReference type="ARBA" id="ARBA00023136"/>
    </source>
</evidence>
<evidence type="ECO:0000256" key="4">
    <source>
        <dbReference type="ARBA" id="ARBA00022989"/>
    </source>
</evidence>
<keyword evidence="7" id="KW-1015">Disulfide bond</keyword>